<keyword evidence="10" id="KW-1185">Reference proteome</keyword>
<dbReference type="GO" id="GO:0046872">
    <property type="term" value="F:metal ion binding"/>
    <property type="evidence" value="ECO:0007669"/>
    <property type="project" value="UniProtKB-KW"/>
</dbReference>
<feature type="signal peptide" evidence="7">
    <location>
        <begin position="1"/>
        <end position="24"/>
    </location>
</feature>
<evidence type="ECO:0000313" key="9">
    <source>
        <dbReference type="EMBL" id="GGO27881.1"/>
    </source>
</evidence>
<keyword evidence="2 6" id="KW-0349">Heme</keyword>
<dbReference type="PROSITE" id="PS51007">
    <property type="entry name" value="CYTC"/>
    <property type="match status" value="1"/>
</dbReference>
<evidence type="ECO:0000256" key="5">
    <source>
        <dbReference type="ARBA" id="ARBA00023004"/>
    </source>
</evidence>
<dbReference type="OrthoDB" id="9797504at2"/>
<keyword evidence="3 6" id="KW-0479">Metal-binding</keyword>
<evidence type="ECO:0000256" key="1">
    <source>
        <dbReference type="ARBA" id="ARBA00022448"/>
    </source>
</evidence>
<dbReference type="Proteomes" id="UP000598196">
    <property type="component" value="Unassembled WGS sequence"/>
</dbReference>
<dbReference type="RefSeq" id="WP_146285242.1">
    <property type="nucleotide sequence ID" value="NZ_BMLP01000001.1"/>
</dbReference>
<keyword evidence="4" id="KW-0249">Electron transport</keyword>
<keyword evidence="5 6" id="KW-0408">Iron</keyword>
<dbReference type="AlphaFoldDB" id="A0A917YJ14"/>
<feature type="domain" description="Cytochrome c" evidence="8">
    <location>
        <begin position="63"/>
        <end position="145"/>
    </location>
</feature>
<dbReference type="InterPro" id="IPR030991">
    <property type="entry name" value="c550_proteobact"/>
</dbReference>
<dbReference type="PANTHER" id="PTHR37823:SF4">
    <property type="entry name" value="MENAQUINOL-CYTOCHROME C REDUCTASE CYTOCHROME B_C SUBUNIT"/>
    <property type="match status" value="1"/>
</dbReference>
<dbReference type="Pfam" id="PF13442">
    <property type="entry name" value="Cytochrome_CBB3"/>
    <property type="match status" value="1"/>
</dbReference>
<dbReference type="InterPro" id="IPR036909">
    <property type="entry name" value="Cyt_c-like_dom_sf"/>
</dbReference>
<reference evidence="9 10" key="1">
    <citation type="journal article" date="2014" name="Int. J. Syst. Evol. Microbiol.">
        <title>Complete genome sequence of Corynebacterium casei LMG S-19264T (=DSM 44701T), isolated from a smear-ripened cheese.</title>
        <authorList>
            <consortium name="US DOE Joint Genome Institute (JGI-PGF)"/>
            <person name="Walter F."/>
            <person name="Albersmeier A."/>
            <person name="Kalinowski J."/>
            <person name="Ruckert C."/>
        </authorList>
    </citation>
    <scope>NUCLEOTIDE SEQUENCE [LARGE SCALE GENOMIC DNA]</scope>
    <source>
        <strain evidence="9 10">CGMCC 1.7029</strain>
    </source>
</reference>
<dbReference type="GO" id="GO:0009055">
    <property type="term" value="F:electron transfer activity"/>
    <property type="evidence" value="ECO:0007669"/>
    <property type="project" value="InterPro"/>
</dbReference>
<dbReference type="NCBIfam" id="TIGR04494">
    <property type="entry name" value="c550_PedF"/>
    <property type="match status" value="1"/>
</dbReference>
<dbReference type="InterPro" id="IPR051811">
    <property type="entry name" value="Cytochrome_c550/c551-like"/>
</dbReference>
<evidence type="ECO:0000256" key="4">
    <source>
        <dbReference type="ARBA" id="ARBA00022982"/>
    </source>
</evidence>
<keyword evidence="7" id="KW-0732">Signal</keyword>
<evidence type="ECO:0000256" key="2">
    <source>
        <dbReference type="ARBA" id="ARBA00022617"/>
    </source>
</evidence>
<dbReference type="PANTHER" id="PTHR37823">
    <property type="entry name" value="CYTOCHROME C-553-LIKE"/>
    <property type="match status" value="1"/>
</dbReference>
<dbReference type="EMBL" id="BMLP01000001">
    <property type="protein sequence ID" value="GGO27881.1"/>
    <property type="molecule type" value="Genomic_DNA"/>
</dbReference>
<sequence>MPAHRIGGAITAIALLSAATMALGHGDVAPQPINTDALPEVGEEWLTENPYREEAAGHEVWLKAVEIGASGFNQNCARCHGLGAVSGGLAPDLRFLEAEEYGDEWFVERFRHGYTQDGTTKMPAFGEILGQKAAWAIRTYIETRPEDGALDAHSDRLHEIRDSLADGSVTDPAALKSELETIAVEVKTASGAPVADSVAYEAARVLTPEPASWKVASDLLTVGLSASE</sequence>
<accession>A0A917YJ14</accession>
<protein>
    <submittedName>
        <fullName evidence="9">Cytochrome c-550 PedF</fullName>
    </submittedName>
</protein>
<dbReference type="InterPro" id="IPR009056">
    <property type="entry name" value="Cyt_c-like_dom"/>
</dbReference>
<evidence type="ECO:0000256" key="3">
    <source>
        <dbReference type="ARBA" id="ARBA00022723"/>
    </source>
</evidence>
<evidence type="ECO:0000256" key="7">
    <source>
        <dbReference type="SAM" id="SignalP"/>
    </source>
</evidence>
<dbReference type="SUPFAM" id="SSF46626">
    <property type="entry name" value="Cytochrome c"/>
    <property type="match status" value="1"/>
</dbReference>
<name>A0A917YJ14_9RHOB</name>
<proteinExistence type="predicted"/>
<dbReference type="Gene3D" id="1.10.760.10">
    <property type="entry name" value="Cytochrome c-like domain"/>
    <property type="match status" value="1"/>
</dbReference>
<evidence type="ECO:0000259" key="8">
    <source>
        <dbReference type="PROSITE" id="PS51007"/>
    </source>
</evidence>
<comment type="caution">
    <text evidence="9">The sequence shown here is derived from an EMBL/GenBank/DDBJ whole genome shotgun (WGS) entry which is preliminary data.</text>
</comment>
<dbReference type="GO" id="GO:0020037">
    <property type="term" value="F:heme binding"/>
    <property type="evidence" value="ECO:0007669"/>
    <property type="project" value="InterPro"/>
</dbReference>
<keyword evidence="1" id="KW-0813">Transport</keyword>
<evidence type="ECO:0000313" key="10">
    <source>
        <dbReference type="Proteomes" id="UP000598196"/>
    </source>
</evidence>
<organism evidence="9 10">
    <name type="scientific">Gemmobacter aquaticus</name>
    <dbReference type="NCBI Taxonomy" id="490185"/>
    <lineage>
        <taxon>Bacteria</taxon>
        <taxon>Pseudomonadati</taxon>
        <taxon>Pseudomonadota</taxon>
        <taxon>Alphaproteobacteria</taxon>
        <taxon>Rhodobacterales</taxon>
        <taxon>Paracoccaceae</taxon>
        <taxon>Gemmobacter</taxon>
    </lineage>
</organism>
<evidence type="ECO:0000256" key="6">
    <source>
        <dbReference type="PROSITE-ProRule" id="PRU00433"/>
    </source>
</evidence>
<feature type="chain" id="PRO_5037139888" evidence="7">
    <location>
        <begin position="25"/>
        <end position="228"/>
    </location>
</feature>
<gene>
    <name evidence="9" type="ORF">GCM10010991_10150</name>
</gene>